<keyword evidence="11" id="KW-1185">Reference proteome</keyword>
<evidence type="ECO:0000256" key="3">
    <source>
        <dbReference type="ARBA" id="ARBA00022737"/>
    </source>
</evidence>
<evidence type="ECO:0000256" key="8">
    <source>
        <dbReference type="PROSITE-ProRule" id="PRU00339"/>
    </source>
</evidence>
<dbReference type="Proteomes" id="UP000008743">
    <property type="component" value="Unassembled WGS sequence"/>
</dbReference>
<dbReference type="Pfam" id="PF00254">
    <property type="entry name" value="FKBP_C"/>
    <property type="match status" value="1"/>
</dbReference>
<dbReference type="InterPro" id="IPR046357">
    <property type="entry name" value="PPIase_dom_sf"/>
</dbReference>
<comment type="catalytic activity">
    <reaction evidence="1 7">
        <text>[protein]-peptidylproline (omega=180) = [protein]-peptidylproline (omega=0)</text>
        <dbReference type="Rhea" id="RHEA:16237"/>
        <dbReference type="Rhea" id="RHEA-COMP:10747"/>
        <dbReference type="Rhea" id="RHEA-COMP:10748"/>
        <dbReference type="ChEBI" id="CHEBI:83833"/>
        <dbReference type="ChEBI" id="CHEBI:83834"/>
        <dbReference type="EC" id="5.2.1.8"/>
    </reaction>
</comment>
<dbReference type="Gene3D" id="3.10.50.40">
    <property type="match status" value="3"/>
</dbReference>
<evidence type="ECO:0000256" key="7">
    <source>
        <dbReference type="PROSITE-ProRule" id="PRU00277"/>
    </source>
</evidence>
<dbReference type="SUPFAM" id="SSF54534">
    <property type="entry name" value="FKBP-like"/>
    <property type="match status" value="3"/>
</dbReference>
<keyword evidence="6 7" id="KW-0413">Isomerase</keyword>
<name>A0A0D2X0M5_CAPO3</name>
<feature type="repeat" description="TPR" evidence="8">
    <location>
        <begin position="422"/>
        <end position="455"/>
    </location>
</feature>
<evidence type="ECO:0000256" key="5">
    <source>
        <dbReference type="ARBA" id="ARBA00023110"/>
    </source>
</evidence>
<evidence type="ECO:0000256" key="4">
    <source>
        <dbReference type="ARBA" id="ARBA00022803"/>
    </source>
</evidence>
<dbReference type="InterPro" id="IPR019734">
    <property type="entry name" value="TPR_rpt"/>
</dbReference>
<dbReference type="STRING" id="595528.A0A0D2X0M5"/>
<dbReference type="PANTHER" id="PTHR46512:SF9">
    <property type="entry name" value="PEPTIDYLPROLYL ISOMERASE"/>
    <property type="match status" value="1"/>
</dbReference>
<dbReference type="SMART" id="SM00028">
    <property type="entry name" value="TPR"/>
    <property type="match status" value="3"/>
</dbReference>
<evidence type="ECO:0000256" key="1">
    <source>
        <dbReference type="ARBA" id="ARBA00000971"/>
    </source>
</evidence>
<dbReference type="AlphaFoldDB" id="A0A0D2X0M5"/>
<dbReference type="PhylomeDB" id="A0A0D2X0M5"/>
<evidence type="ECO:0000259" key="9">
    <source>
        <dbReference type="PROSITE" id="PS50059"/>
    </source>
</evidence>
<evidence type="ECO:0000313" key="10">
    <source>
        <dbReference type="EMBL" id="KJE89319.1"/>
    </source>
</evidence>
<evidence type="ECO:0000256" key="2">
    <source>
        <dbReference type="ARBA" id="ARBA00013194"/>
    </source>
</evidence>
<dbReference type="InParanoid" id="A0A0D2X0M5"/>
<dbReference type="EC" id="5.2.1.8" evidence="2 7"/>
<dbReference type="OMA" id="FGAEGNE"/>
<organism evidence="10 11">
    <name type="scientific">Capsaspora owczarzaki (strain ATCC 30864)</name>
    <dbReference type="NCBI Taxonomy" id="595528"/>
    <lineage>
        <taxon>Eukaryota</taxon>
        <taxon>Filasterea</taxon>
        <taxon>Capsaspora</taxon>
    </lineage>
</organism>
<gene>
    <name evidence="10" type="ORF">CAOG_000814</name>
</gene>
<protein>
    <recommendedName>
        <fullName evidence="2 7">peptidylprolyl isomerase</fullName>
        <ecNumber evidence="2 7">5.2.1.8</ecNumber>
    </recommendedName>
</protein>
<dbReference type="Gene3D" id="1.25.40.10">
    <property type="entry name" value="Tetratricopeptide repeat domain"/>
    <property type="match status" value="1"/>
</dbReference>
<reference evidence="11" key="1">
    <citation type="submission" date="2011-02" db="EMBL/GenBank/DDBJ databases">
        <title>The Genome Sequence of Capsaspora owczarzaki ATCC 30864.</title>
        <authorList>
            <person name="Russ C."/>
            <person name="Cuomo C."/>
            <person name="Burger G."/>
            <person name="Gray M.W."/>
            <person name="Holland P.W.H."/>
            <person name="King N."/>
            <person name="Lang F.B.F."/>
            <person name="Roger A.J."/>
            <person name="Ruiz-Trillo I."/>
            <person name="Young S.K."/>
            <person name="Zeng Q."/>
            <person name="Gargeya S."/>
            <person name="Alvarado L."/>
            <person name="Berlin A."/>
            <person name="Chapman S.B."/>
            <person name="Chen Z."/>
            <person name="Freedman E."/>
            <person name="Gellesch M."/>
            <person name="Goldberg J."/>
            <person name="Griggs A."/>
            <person name="Gujja S."/>
            <person name="Heilman E."/>
            <person name="Heiman D."/>
            <person name="Howarth C."/>
            <person name="Mehta T."/>
            <person name="Neiman D."/>
            <person name="Pearson M."/>
            <person name="Roberts A."/>
            <person name="Saif S."/>
            <person name="Shea T."/>
            <person name="Shenoy N."/>
            <person name="Sisk P."/>
            <person name="Stolte C."/>
            <person name="Sykes S."/>
            <person name="White J."/>
            <person name="Yandava C."/>
            <person name="Haas B."/>
            <person name="Nusbaum C."/>
            <person name="Birren B."/>
        </authorList>
    </citation>
    <scope>NUCLEOTIDE SEQUENCE</scope>
    <source>
        <strain evidence="11">ATCC 30864</strain>
    </source>
</reference>
<dbReference type="GO" id="GO:0003755">
    <property type="term" value="F:peptidyl-prolyl cis-trans isomerase activity"/>
    <property type="evidence" value="ECO:0007669"/>
    <property type="project" value="UniProtKB-KW"/>
</dbReference>
<evidence type="ECO:0000256" key="6">
    <source>
        <dbReference type="ARBA" id="ARBA00023235"/>
    </source>
</evidence>
<dbReference type="FunFam" id="1.25.40.10:FF:000052">
    <property type="entry name" value="Aryl-hydrocarbon-interacting protein-like 1"/>
    <property type="match status" value="1"/>
</dbReference>
<proteinExistence type="predicted"/>
<feature type="domain" description="PPIase FKBP-type" evidence="9">
    <location>
        <begin position="42"/>
        <end position="130"/>
    </location>
</feature>
<accession>A0A0D2X0M5</accession>
<dbReference type="PANTHER" id="PTHR46512">
    <property type="entry name" value="PEPTIDYLPROLYL ISOMERASE"/>
    <property type="match status" value="1"/>
</dbReference>
<dbReference type="EMBL" id="KE346360">
    <property type="protein sequence ID" value="KJE89319.1"/>
    <property type="molecule type" value="Genomic_DNA"/>
</dbReference>
<dbReference type="InterPro" id="IPR050754">
    <property type="entry name" value="FKBP4/5/8-like"/>
</dbReference>
<keyword evidence="5 7" id="KW-0697">Rotamase</keyword>
<dbReference type="InterPro" id="IPR001179">
    <property type="entry name" value="PPIase_FKBP_dom"/>
</dbReference>
<dbReference type="OrthoDB" id="1902587at2759"/>
<dbReference type="SUPFAM" id="SSF48452">
    <property type="entry name" value="TPR-like"/>
    <property type="match status" value="1"/>
</dbReference>
<dbReference type="FunFam" id="3.10.50.40:FF:000006">
    <property type="entry name" value="Peptidyl-prolyl cis-trans isomerase"/>
    <property type="match status" value="1"/>
</dbReference>
<dbReference type="PROSITE" id="PS50059">
    <property type="entry name" value="FKBP_PPIASE"/>
    <property type="match status" value="1"/>
</dbReference>
<dbReference type="RefSeq" id="XP_004365685.1">
    <property type="nucleotide sequence ID" value="XM_004365628.2"/>
</dbReference>
<keyword evidence="4 8" id="KW-0802">TPR repeat</keyword>
<dbReference type="PROSITE" id="PS50005">
    <property type="entry name" value="TPR"/>
    <property type="match status" value="1"/>
</dbReference>
<sequence>MAEPMEVEVAPGVNKKILRAGVDTPAATADVFDTADVSPPSGSKVTVHYVGRLLDGTVFDSSRERNDPFVFDLGKGRVIKAWDVGVASMKRGELAELTCAPEMAYGASGSPPKIPPNATLVFEVELLSWSSGDDISGKNDGSLVKKIAKEGANWKKPKNGEDVQFRIRVRNAASGETYVDHTQQAVWQRIGDVSVYPAAVSTALTNMKLGEHALVRATDAGSDAIGVPANTPVVFDLVLERWIEVVKITDDEGVVKRILGEGEGFKTAKDGSTAKVRILQLADPHPAFADLISQHPDGQGSEVTVVVGDVAGQLPEAVEMALETMKVNERAVVTVHPSFHSLATSAIYDVKLLSFTPVKDIWDMSDAEKVETANVTKEKGSTLFRESKFRAAEKKYLAALKLVESDFSFTEEQKAAVSKLRVASNSNLAAVQLKGSKWAEAIKSASKVLEIEPNNVKALFRRAQAEHRSGDLELALADLAAASKLEPSDAAIRAETTAVQNKVQAQKNKEKALYSKMFA</sequence>
<dbReference type="eggNOG" id="KOG0543">
    <property type="taxonomic scope" value="Eukaryota"/>
</dbReference>
<keyword evidence="3" id="KW-0677">Repeat</keyword>
<dbReference type="InterPro" id="IPR011990">
    <property type="entry name" value="TPR-like_helical_dom_sf"/>
</dbReference>
<evidence type="ECO:0000313" key="11">
    <source>
        <dbReference type="Proteomes" id="UP000008743"/>
    </source>
</evidence>